<protein>
    <submittedName>
        <fullName evidence="1">Uncharacterized protein</fullName>
    </submittedName>
</protein>
<evidence type="ECO:0000313" key="1">
    <source>
        <dbReference type="EMBL" id="DAF61073.1"/>
    </source>
</evidence>
<accession>A0A8S5TCS1</accession>
<proteinExistence type="predicted"/>
<reference evidence="1" key="1">
    <citation type="journal article" date="2021" name="Proc. Natl. Acad. Sci. U.S.A.">
        <title>A Catalog of Tens of Thousands of Viruses from Human Metagenomes Reveals Hidden Associations with Chronic Diseases.</title>
        <authorList>
            <person name="Tisza M.J."/>
            <person name="Buck C.B."/>
        </authorList>
    </citation>
    <scope>NUCLEOTIDE SEQUENCE</scope>
    <source>
        <strain evidence="1">Ctesc4</strain>
    </source>
</reference>
<sequence>MRVGAASCGTLLVLSKERKVGFLGFSESFKKCQEQPQNRPCRVEVIRRGFDGADRVQFEKILADPAVPHSLIVRALAVEGIKVSASTVGLHRRGACSCGIQ</sequence>
<organism evidence="1">
    <name type="scientific">Phage sp. ctesc4</name>
    <dbReference type="NCBI Taxonomy" id="2828008"/>
    <lineage>
        <taxon>Viruses</taxon>
    </lineage>
</organism>
<name>A0A8S5TCS1_9VIRU</name>
<dbReference type="EMBL" id="BK032802">
    <property type="protein sequence ID" value="DAF61073.1"/>
    <property type="molecule type" value="Genomic_DNA"/>
</dbReference>